<protein>
    <submittedName>
        <fullName evidence="1">Uncharacterized protein</fullName>
    </submittedName>
</protein>
<gene>
    <name evidence="1" type="ORF">DES53_102970</name>
</gene>
<dbReference type="Proteomes" id="UP000253426">
    <property type="component" value="Unassembled WGS sequence"/>
</dbReference>
<dbReference type="AlphaFoldDB" id="A0A366HTK7"/>
<comment type="caution">
    <text evidence="1">The sequence shown here is derived from an EMBL/GenBank/DDBJ whole genome shotgun (WGS) entry which is preliminary data.</text>
</comment>
<name>A0A366HTK7_9BACT</name>
<sequence>MLIWPSYQANRARDEFKSTVNPDELRAWALFQLSRHPESDYVRDAAKEWPANFPHFRADSFHQFLHHANESEGPNGRRGVILAWSFRNQDLTIAVWLNPDGRPPR</sequence>
<keyword evidence="2" id="KW-1185">Reference proteome</keyword>
<evidence type="ECO:0000313" key="1">
    <source>
        <dbReference type="EMBL" id="RBP46579.1"/>
    </source>
</evidence>
<reference evidence="1 2" key="1">
    <citation type="submission" date="2018-06" db="EMBL/GenBank/DDBJ databases">
        <title>Genomic Encyclopedia of Type Strains, Phase IV (KMG-IV): sequencing the most valuable type-strain genomes for metagenomic binning, comparative biology and taxonomic classification.</title>
        <authorList>
            <person name="Goeker M."/>
        </authorList>
    </citation>
    <scope>NUCLEOTIDE SEQUENCE [LARGE SCALE GENOMIC DNA]</scope>
    <source>
        <strain evidence="1 2">DSM 25532</strain>
    </source>
</reference>
<dbReference type="EMBL" id="QNRR01000002">
    <property type="protein sequence ID" value="RBP46579.1"/>
    <property type="molecule type" value="Genomic_DNA"/>
</dbReference>
<proteinExistence type="predicted"/>
<evidence type="ECO:0000313" key="2">
    <source>
        <dbReference type="Proteomes" id="UP000253426"/>
    </source>
</evidence>
<organism evidence="1 2">
    <name type="scientific">Roseimicrobium gellanilyticum</name>
    <dbReference type="NCBI Taxonomy" id="748857"/>
    <lineage>
        <taxon>Bacteria</taxon>
        <taxon>Pseudomonadati</taxon>
        <taxon>Verrucomicrobiota</taxon>
        <taxon>Verrucomicrobiia</taxon>
        <taxon>Verrucomicrobiales</taxon>
        <taxon>Verrucomicrobiaceae</taxon>
        <taxon>Roseimicrobium</taxon>
    </lineage>
</organism>
<accession>A0A366HTK7</accession>